<evidence type="ECO:0000259" key="6">
    <source>
        <dbReference type="Pfam" id="PF01061"/>
    </source>
</evidence>
<protein>
    <submittedName>
        <fullName evidence="7">ABC transporter</fullName>
    </submittedName>
</protein>
<dbReference type="Proteomes" id="UP000185490">
    <property type="component" value="Chromosome"/>
</dbReference>
<evidence type="ECO:0000256" key="4">
    <source>
        <dbReference type="ARBA" id="ARBA00023136"/>
    </source>
</evidence>
<name>A0ABM6GCH1_9BACT</name>
<reference evidence="7 8" key="1">
    <citation type="submission" date="2014-02" db="EMBL/GenBank/DDBJ databases">
        <title>Diversity of Thermotogales isolates from hydrothermal vents.</title>
        <authorList>
            <person name="Haverkamp T.H.A."/>
            <person name="Lossouarn J."/>
            <person name="Geslin C."/>
            <person name="Nesbo C.L."/>
        </authorList>
    </citation>
    <scope>NUCLEOTIDE SEQUENCE [LARGE SCALE GENOMIC DNA]</scope>
    <source>
        <strain evidence="7 8">431</strain>
    </source>
</reference>
<dbReference type="RefSeq" id="WP_012056390.1">
    <property type="nucleotide sequence ID" value="NZ_CP007389.1"/>
</dbReference>
<comment type="subcellular location">
    <subcellularLocation>
        <location evidence="1">Membrane</location>
        <topology evidence="1">Multi-pass membrane protein</topology>
    </subcellularLocation>
</comment>
<feature type="domain" description="ABC-2 type transporter transmembrane" evidence="6">
    <location>
        <begin position="124"/>
        <end position="286"/>
    </location>
</feature>
<evidence type="ECO:0000256" key="5">
    <source>
        <dbReference type="SAM" id="Phobius"/>
    </source>
</evidence>
<feature type="transmembrane region" description="Helical" evidence="5">
    <location>
        <begin position="173"/>
        <end position="202"/>
    </location>
</feature>
<dbReference type="PANTHER" id="PTHR43027">
    <property type="entry name" value="DOXORUBICIN RESISTANCE ABC TRANSPORTER PERMEASE PROTEIN DRRC-RELATED"/>
    <property type="match status" value="1"/>
</dbReference>
<gene>
    <name evidence="7" type="ORF">BW47_00845</name>
</gene>
<evidence type="ECO:0000256" key="1">
    <source>
        <dbReference type="ARBA" id="ARBA00004141"/>
    </source>
</evidence>
<dbReference type="EMBL" id="CP007389">
    <property type="protein sequence ID" value="APT73230.1"/>
    <property type="molecule type" value="Genomic_DNA"/>
</dbReference>
<dbReference type="Pfam" id="PF01061">
    <property type="entry name" value="ABC2_membrane"/>
    <property type="match status" value="1"/>
</dbReference>
<keyword evidence="8" id="KW-1185">Reference proteome</keyword>
<feature type="transmembrane region" description="Helical" evidence="5">
    <location>
        <begin position="130"/>
        <end position="152"/>
    </location>
</feature>
<dbReference type="PANTHER" id="PTHR43027:SF1">
    <property type="entry name" value="DOXORUBICIN RESISTANCE ABC TRANSPORTER PERMEASE PROTEIN DRRC-RELATED"/>
    <property type="match status" value="1"/>
</dbReference>
<sequence>MINLIKALFLESFRNKISFFSSILLPVIFFLIFAFVFSDEVNVTFAYFCNNRLDIPGVYFEDKEKLLKEKDKYSAVAIIEDEIVVYKNYDDYTVDLWINDIKQKVATTIDVLRINEKELDYIKLSEKERIYLGSFVLSLISIGMFSSVNLFERYRNFGVIKRFKLLPLSAFQFIFSFSISQFIVSFFSFVIVRLIGLVVFSIDLKVNYFYFLLSFVSAVIGMLGIGSFLSVVFKKSASSIAQFLYTIFVFFSGVYFPLNFLPDFLKRITYFLPVKYINENFQYSIFRLFSFERFLLQNLFLLSFGIIFLYVGGKILFSKEEWVKK</sequence>
<dbReference type="InterPro" id="IPR013525">
    <property type="entry name" value="ABC2_TM"/>
</dbReference>
<evidence type="ECO:0000256" key="2">
    <source>
        <dbReference type="ARBA" id="ARBA00022692"/>
    </source>
</evidence>
<proteinExistence type="predicted"/>
<feature type="transmembrane region" description="Helical" evidence="5">
    <location>
        <begin position="240"/>
        <end position="258"/>
    </location>
</feature>
<evidence type="ECO:0000313" key="7">
    <source>
        <dbReference type="EMBL" id="APT73230.1"/>
    </source>
</evidence>
<organism evidence="7 8">
    <name type="scientific">Thermosipho melanesiensis</name>
    <dbReference type="NCBI Taxonomy" id="46541"/>
    <lineage>
        <taxon>Bacteria</taxon>
        <taxon>Thermotogati</taxon>
        <taxon>Thermotogota</taxon>
        <taxon>Thermotogae</taxon>
        <taxon>Thermotogales</taxon>
        <taxon>Fervidobacteriaceae</taxon>
        <taxon>Thermosipho</taxon>
    </lineage>
</organism>
<accession>A0ABM6GCH1</accession>
<keyword evidence="4 5" id="KW-0472">Membrane</keyword>
<dbReference type="InterPro" id="IPR052902">
    <property type="entry name" value="ABC-2_transporter"/>
</dbReference>
<keyword evidence="3 5" id="KW-1133">Transmembrane helix</keyword>
<feature type="transmembrane region" description="Helical" evidence="5">
    <location>
        <begin position="208"/>
        <end position="233"/>
    </location>
</feature>
<feature type="transmembrane region" description="Helical" evidence="5">
    <location>
        <begin position="17"/>
        <end position="37"/>
    </location>
</feature>
<evidence type="ECO:0000313" key="8">
    <source>
        <dbReference type="Proteomes" id="UP000185490"/>
    </source>
</evidence>
<keyword evidence="2 5" id="KW-0812">Transmembrane</keyword>
<feature type="transmembrane region" description="Helical" evidence="5">
    <location>
        <begin position="294"/>
        <end position="317"/>
    </location>
</feature>
<evidence type="ECO:0000256" key="3">
    <source>
        <dbReference type="ARBA" id="ARBA00022989"/>
    </source>
</evidence>